<dbReference type="OrthoDB" id="6359816at2759"/>
<dbReference type="STRING" id="1314776.A0A166AC41"/>
<feature type="region of interest" description="Disordered" evidence="1">
    <location>
        <begin position="1"/>
        <end position="22"/>
    </location>
</feature>
<dbReference type="InterPro" id="IPR011333">
    <property type="entry name" value="SKP1/BTB/POZ_sf"/>
</dbReference>
<dbReference type="SUPFAM" id="SSF54695">
    <property type="entry name" value="POZ domain"/>
    <property type="match status" value="2"/>
</dbReference>
<organism evidence="3 4">
    <name type="scientific">Sistotremastrum suecicum HHB10207 ss-3</name>
    <dbReference type="NCBI Taxonomy" id="1314776"/>
    <lineage>
        <taxon>Eukaryota</taxon>
        <taxon>Fungi</taxon>
        <taxon>Dikarya</taxon>
        <taxon>Basidiomycota</taxon>
        <taxon>Agaricomycotina</taxon>
        <taxon>Agaricomycetes</taxon>
        <taxon>Sistotremastrales</taxon>
        <taxon>Sistotremastraceae</taxon>
        <taxon>Sistotremastrum</taxon>
    </lineage>
</organism>
<gene>
    <name evidence="3" type="ORF">SISSUDRAFT_1009044</name>
</gene>
<reference evidence="3 4" key="1">
    <citation type="journal article" date="2016" name="Mol. Biol. Evol.">
        <title>Comparative Genomics of Early-Diverging Mushroom-Forming Fungi Provides Insights into the Origins of Lignocellulose Decay Capabilities.</title>
        <authorList>
            <person name="Nagy L.G."/>
            <person name="Riley R."/>
            <person name="Tritt A."/>
            <person name="Adam C."/>
            <person name="Daum C."/>
            <person name="Floudas D."/>
            <person name="Sun H."/>
            <person name="Yadav J.S."/>
            <person name="Pangilinan J."/>
            <person name="Larsson K.H."/>
            <person name="Matsuura K."/>
            <person name="Barry K."/>
            <person name="Labutti K."/>
            <person name="Kuo R."/>
            <person name="Ohm R.A."/>
            <person name="Bhattacharya S.S."/>
            <person name="Shirouzu T."/>
            <person name="Yoshinaga Y."/>
            <person name="Martin F.M."/>
            <person name="Grigoriev I.V."/>
            <person name="Hibbett D.S."/>
        </authorList>
    </citation>
    <scope>NUCLEOTIDE SEQUENCE [LARGE SCALE GENOMIC DNA]</scope>
    <source>
        <strain evidence="3 4">HHB10207 ss-3</strain>
    </source>
</reference>
<sequence>MSIQNIETTEEEPSSAPRRCSWSTRGSDLRIRTFDNRRIKVHKAVLEIASEVFENMIITASSNAAKRHSSSDNSPKVTGSHPIISVDDDSVRICELLRYIYPIKSFPIHELPNLSSTLDLAYKYKVKVAIQLLKRQLVRGTWVKSHPLAVYNIALRHNMHDVMKDIYPQLLSLDITPKKTLTGLTEEEKQLPINTLLLIASTKVKLHDLLSRKISDIFHKLPQSNRQCQRGCWTRHLSSAILEHTQNRPSTPIDILELAMADRRSESDCTCLQNSLDACASVNQYITGSTQGVALPLNEDSESKLEIVFDPQVFDYLDTDLIIRTSDSIEFKVFKYILGNASPIFSDMFLIGDQHPPTSSLPSDIWILVEVTETGRVMDTLLRYIYPTPRPDFLSLSDALDVLEAAIKYDIDPVVSAISNEIIVTELIEEDPLTAYLFASKHSLVLLKQSAMGRLISKDLPNSSDFSQHPKFNELESADLLRIMQCRSKFVSEALKMTATVIRAHWDSHGHRSKYRDGLTGLVCLQSTITQAIQSGHPFSKLETVLSTMSTDVGTFQFLTVLQCLGKVKAGLIDLESNFRYR</sequence>
<evidence type="ECO:0000259" key="2">
    <source>
        <dbReference type="PROSITE" id="PS50097"/>
    </source>
</evidence>
<dbReference type="Pfam" id="PF00651">
    <property type="entry name" value="BTB"/>
    <property type="match status" value="2"/>
</dbReference>
<feature type="domain" description="BTB" evidence="2">
    <location>
        <begin position="27"/>
        <end position="101"/>
    </location>
</feature>
<dbReference type="Gene3D" id="3.30.710.10">
    <property type="entry name" value="Potassium Channel Kv1.1, Chain A"/>
    <property type="match status" value="2"/>
</dbReference>
<dbReference type="EMBL" id="KV428149">
    <property type="protein sequence ID" value="KZT35186.1"/>
    <property type="molecule type" value="Genomic_DNA"/>
</dbReference>
<proteinExistence type="predicted"/>
<evidence type="ECO:0000313" key="4">
    <source>
        <dbReference type="Proteomes" id="UP000076798"/>
    </source>
</evidence>
<name>A0A166AC41_9AGAM</name>
<dbReference type="SMART" id="SM00225">
    <property type="entry name" value="BTB"/>
    <property type="match status" value="2"/>
</dbReference>
<keyword evidence="4" id="KW-1185">Reference proteome</keyword>
<accession>A0A166AC41</accession>
<dbReference type="AlphaFoldDB" id="A0A166AC41"/>
<evidence type="ECO:0000256" key="1">
    <source>
        <dbReference type="SAM" id="MobiDB-lite"/>
    </source>
</evidence>
<feature type="domain" description="BTB" evidence="2">
    <location>
        <begin position="319"/>
        <end position="386"/>
    </location>
</feature>
<evidence type="ECO:0000313" key="3">
    <source>
        <dbReference type="EMBL" id="KZT35186.1"/>
    </source>
</evidence>
<dbReference type="CDD" id="cd18186">
    <property type="entry name" value="BTB_POZ_ZBTB_KLHL-like"/>
    <property type="match status" value="2"/>
</dbReference>
<protein>
    <recommendedName>
        <fullName evidence="2">BTB domain-containing protein</fullName>
    </recommendedName>
</protein>
<dbReference type="PROSITE" id="PS50097">
    <property type="entry name" value="BTB"/>
    <property type="match status" value="2"/>
</dbReference>
<dbReference type="InterPro" id="IPR000210">
    <property type="entry name" value="BTB/POZ_dom"/>
</dbReference>
<dbReference type="Proteomes" id="UP000076798">
    <property type="component" value="Unassembled WGS sequence"/>
</dbReference>
<dbReference type="PANTHER" id="PTHR24413">
    <property type="entry name" value="SPECKLE-TYPE POZ PROTEIN"/>
    <property type="match status" value="1"/>
</dbReference>